<dbReference type="FunFam" id="3.20.20.70:FF:000059">
    <property type="entry name" value="N-ethylmaleimide reductase, FMN-linked"/>
    <property type="match status" value="1"/>
</dbReference>
<evidence type="ECO:0000313" key="7">
    <source>
        <dbReference type="Proteomes" id="UP000438476"/>
    </source>
</evidence>
<dbReference type="PANTHER" id="PTHR22893:SF91">
    <property type="entry name" value="NADPH DEHYDROGENASE 2-RELATED"/>
    <property type="match status" value="1"/>
</dbReference>
<evidence type="ECO:0000256" key="3">
    <source>
        <dbReference type="ARBA" id="ARBA00023002"/>
    </source>
</evidence>
<dbReference type="RefSeq" id="WP_160736592.1">
    <property type="nucleotide sequence ID" value="NZ_WTYT01000004.1"/>
</dbReference>
<protein>
    <submittedName>
        <fullName evidence="6">Alkene reductase</fullName>
    </submittedName>
</protein>
<feature type="domain" description="NADH:flavin oxidoreductase/NADH oxidase N-terminal" evidence="5">
    <location>
        <begin position="6"/>
        <end position="338"/>
    </location>
</feature>
<dbReference type="Gene3D" id="3.20.20.70">
    <property type="entry name" value="Aldolase class I"/>
    <property type="match status" value="1"/>
</dbReference>
<dbReference type="OrthoDB" id="9804454at2"/>
<gene>
    <name evidence="6" type="ORF">GRI91_10340</name>
</gene>
<dbReference type="SUPFAM" id="SSF51395">
    <property type="entry name" value="FMN-linked oxidoreductases"/>
    <property type="match status" value="1"/>
</dbReference>
<dbReference type="InterPro" id="IPR013785">
    <property type="entry name" value="Aldolase_TIM"/>
</dbReference>
<proteinExistence type="inferred from homology"/>
<dbReference type="EMBL" id="WTYT01000004">
    <property type="protein sequence ID" value="MXO66154.1"/>
    <property type="molecule type" value="Genomic_DNA"/>
</dbReference>
<feature type="region of interest" description="Disordered" evidence="4">
    <location>
        <begin position="340"/>
        <end position="362"/>
    </location>
</feature>
<comment type="similarity">
    <text evidence="2">Belongs to the NADH:flavin oxidoreductase/NADH oxidase family.</text>
</comment>
<accession>A0A6I4T4D2</accession>
<dbReference type="InterPro" id="IPR045247">
    <property type="entry name" value="Oye-like"/>
</dbReference>
<name>A0A6I4T4D2_9SPHN</name>
<sequence>MSDVTNLFSPLKLGEIELPNRVLMAPLTRNRAQPDGCVKEMTETYYHQRASAGLIVSEATQISDIGKGYLNTPGIYTQDHVDAWTKVTDAVHAGGGRIFCQLWHVGRISHVSLLPSGQQPVSASAIAADTQTFTENGFEQVSDPVALDADGIRATIADFKHAAQMTLNAGFDGIEVHAANGYLLDQFLQDGVNHREDEYGGALENRMRLLSEVLDEVTQVVPAGRVGVRLSPLGQANDISDSDPKATFGKVYEMLSQRNLAYLHVVESFPGAEGDAESRALIKQLRGKYTGVYIGNGGYDAKSAADAIRGGVDAVAFGRPFIANPDLPERYRRNLELNEPHQDTFYGGDETGYTDYPFADRP</sequence>
<evidence type="ECO:0000256" key="4">
    <source>
        <dbReference type="SAM" id="MobiDB-lite"/>
    </source>
</evidence>
<dbReference type="AlphaFoldDB" id="A0A6I4T4D2"/>
<dbReference type="InterPro" id="IPR001155">
    <property type="entry name" value="OxRdtase_FMN_N"/>
</dbReference>
<dbReference type="CDD" id="cd02933">
    <property type="entry name" value="OYE_like_FMN"/>
    <property type="match status" value="1"/>
</dbReference>
<dbReference type="GO" id="GO:0005829">
    <property type="term" value="C:cytosol"/>
    <property type="evidence" value="ECO:0007669"/>
    <property type="project" value="TreeGrafter"/>
</dbReference>
<comment type="cofactor">
    <cofactor evidence="1">
        <name>FMN</name>
        <dbReference type="ChEBI" id="CHEBI:58210"/>
    </cofactor>
</comment>
<evidence type="ECO:0000256" key="2">
    <source>
        <dbReference type="ARBA" id="ARBA00005979"/>
    </source>
</evidence>
<dbReference type="GO" id="GO:0010181">
    <property type="term" value="F:FMN binding"/>
    <property type="evidence" value="ECO:0007669"/>
    <property type="project" value="InterPro"/>
</dbReference>
<dbReference type="Pfam" id="PF00724">
    <property type="entry name" value="Oxidored_FMN"/>
    <property type="match status" value="1"/>
</dbReference>
<evidence type="ECO:0000259" key="5">
    <source>
        <dbReference type="Pfam" id="PF00724"/>
    </source>
</evidence>
<comment type="caution">
    <text evidence="6">The sequence shown here is derived from an EMBL/GenBank/DDBJ whole genome shotgun (WGS) entry which is preliminary data.</text>
</comment>
<keyword evidence="3" id="KW-0560">Oxidoreductase</keyword>
<dbReference type="GO" id="GO:0016628">
    <property type="term" value="F:oxidoreductase activity, acting on the CH-CH group of donors, NAD or NADP as acceptor"/>
    <property type="evidence" value="ECO:0007669"/>
    <property type="project" value="UniProtKB-ARBA"/>
</dbReference>
<organism evidence="6 7">
    <name type="scientific">Altericroceibacterium endophyticum</name>
    <dbReference type="NCBI Taxonomy" id="1808508"/>
    <lineage>
        <taxon>Bacteria</taxon>
        <taxon>Pseudomonadati</taxon>
        <taxon>Pseudomonadota</taxon>
        <taxon>Alphaproteobacteria</taxon>
        <taxon>Sphingomonadales</taxon>
        <taxon>Erythrobacteraceae</taxon>
        <taxon>Altericroceibacterium</taxon>
    </lineage>
</organism>
<dbReference type="PANTHER" id="PTHR22893">
    <property type="entry name" value="NADH OXIDOREDUCTASE-RELATED"/>
    <property type="match status" value="1"/>
</dbReference>
<evidence type="ECO:0000313" key="6">
    <source>
        <dbReference type="EMBL" id="MXO66154.1"/>
    </source>
</evidence>
<dbReference type="Proteomes" id="UP000438476">
    <property type="component" value="Unassembled WGS sequence"/>
</dbReference>
<reference evidence="6 7" key="1">
    <citation type="submission" date="2019-12" db="EMBL/GenBank/DDBJ databases">
        <title>Genomic-based taxomic classification of the family Erythrobacteraceae.</title>
        <authorList>
            <person name="Xu L."/>
        </authorList>
    </citation>
    <scope>NUCLEOTIDE SEQUENCE [LARGE SCALE GENOMIC DNA]</scope>
    <source>
        <strain evidence="6 7">LMG 29518</strain>
    </source>
</reference>
<keyword evidence="7" id="KW-1185">Reference proteome</keyword>
<evidence type="ECO:0000256" key="1">
    <source>
        <dbReference type="ARBA" id="ARBA00001917"/>
    </source>
</evidence>